<dbReference type="EMBL" id="ML987197">
    <property type="protein sequence ID" value="KAF2247313.1"/>
    <property type="molecule type" value="Genomic_DNA"/>
</dbReference>
<protein>
    <submittedName>
        <fullName evidence="1">Uncharacterized protein</fullName>
    </submittedName>
</protein>
<dbReference type="RefSeq" id="XP_033682317.1">
    <property type="nucleotide sequence ID" value="XM_033833503.1"/>
</dbReference>
<reference evidence="1" key="1">
    <citation type="journal article" date="2020" name="Stud. Mycol.">
        <title>101 Dothideomycetes genomes: a test case for predicting lifestyles and emergence of pathogens.</title>
        <authorList>
            <person name="Haridas S."/>
            <person name="Albert R."/>
            <person name="Binder M."/>
            <person name="Bloem J."/>
            <person name="Labutti K."/>
            <person name="Salamov A."/>
            <person name="Andreopoulos B."/>
            <person name="Baker S."/>
            <person name="Barry K."/>
            <person name="Bills G."/>
            <person name="Bluhm B."/>
            <person name="Cannon C."/>
            <person name="Castanera R."/>
            <person name="Culley D."/>
            <person name="Daum C."/>
            <person name="Ezra D."/>
            <person name="Gonzalez J."/>
            <person name="Henrissat B."/>
            <person name="Kuo A."/>
            <person name="Liang C."/>
            <person name="Lipzen A."/>
            <person name="Lutzoni F."/>
            <person name="Magnuson J."/>
            <person name="Mondo S."/>
            <person name="Nolan M."/>
            <person name="Ohm R."/>
            <person name="Pangilinan J."/>
            <person name="Park H.-J."/>
            <person name="Ramirez L."/>
            <person name="Alfaro M."/>
            <person name="Sun H."/>
            <person name="Tritt A."/>
            <person name="Yoshinaga Y."/>
            <person name="Zwiers L.-H."/>
            <person name="Turgeon B."/>
            <person name="Goodwin S."/>
            <person name="Spatafora J."/>
            <person name="Crous P."/>
            <person name="Grigoriev I."/>
        </authorList>
    </citation>
    <scope>NUCLEOTIDE SEQUENCE</scope>
    <source>
        <strain evidence="1">CBS 122368</strain>
    </source>
</reference>
<name>A0A6A6ICU5_9PLEO</name>
<gene>
    <name evidence="1" type="ORF">BU26DRAFT_566298</name>
</gene>
<accession>A0A6A6ICU5</accession>
<organism evidence="1 2">
    <name type="scientific">Trematosphaeria pertusa</name>
    <dbReference type="NCBI Taxonomy" id="390896"/>
    <lineage>
        <taxon>Eukaryota</taxon>
        <taxon>Fungi</taxon>
        <taxon>Dikarya</taxon>
        <taxon>Ascomycota</taxon>
        <taxon>Pezizomycotina</taxon>
        <taxon>Dothideomycetes</taxon>
        <taxon>Pleosporomycetidae</taxon>
        <taxon>Pleosporales</taxon>
        <taxon>Massarineae</taxon>
        <taxon>Trematosphaeriaceae</taxon>
        <taxon>Trematosphaeria</taxon>
    </lineage>
</organism>
<keyword evidence="2" id="KW-1185">Reference proteome</keyword>
<dbReference type="GeneID" id="54586833"/>
<dbReference type="Gene3D" id="3.40.390.10">
    <property type="entry name" value="Collagenase (Catalytic Domain)"/>
    <property type="match status" value="1"/>
</dbReference>
<dbReference type="OrthoDB" id="1896086at2759"/>
<proteinExistence type="predicted"/>
<evidence type="ECO:0000313" key="1">
    <source>
        <dbReference type="EMBL" id="KAF2247313.1"/>
    </source>
</evidence>
<dbReference type="GO" id="GO:0008237">
    <property type="term" value="F:metallopeptidase activity"/>
    <property type="evidence" value="ECO:0007669"/>
    <property type="project" value="InterPro"/>
</dbReference>
<sequence>MPGEKKNVEAYSAPAESWSRITFCERFFNHLQPLGDVTNNIKKQRPEVQDHLDQWNNRARTFFHEITHLNYFMNAPKKSPFIDDARITYKSGSSPAEEGAYGPYNVKVLRNFRGDA</sequence>
<dbReference type="AlphaFoldDB" id="A0A6A6ICU5"/>
<dbReference type="InterPro" id="IPR024079">
    <property type="entry name" value="MetalloPept_cat_dom_sf"/>
</dbReference>
<dbReference type="Proteomes" id="UP000800094">
    <property type="component" value="Unassembled WGS sequence"/>
</dbReference>
<evidence type="ECO:0000313" key="2">
    <source>
        <dbReference type="Proteomes" id="UP000800094"/>
    </source>
</evidence>